<dbReference type="EMBL" id="CP001744">
    <property type="protein sequence ID" value="ADG68702.1"/>
    <property type="molecule type" value="Genomic_DNA"/>
</dbReference>
<feature type="signal peptide" evidence="2">
    <location>
        <begin position="1"/>
        <end position="40"/>
    </location>
</feature>
<evidence type="ECO:0000313" key="4">
    <source>
        <dbReference type="Proteomes" id="UP000002220"/>
    </source>
</evidence>
<organism evidence="3 4">
    <name type="scientific">Planctopirus limnophila (strain ATCC 43296 / DSM 3776 / IFAM 1008 / Mu 290)</name>
    <name type="common">Planctomyces limnophilus</name>
    <dbReference type="NCBI Taxonomy" id="521674"/>
    <lineage>
        <taxon>Bacteria</taxon>
        <taxon>Pseudomonadati</taxon>
        <taxon>Planctomycetota</taxon>
        <taxon>Planctomycetia</taxon>
        <taxon>Planctomycetales</taxon>
        <taxon>Planctomycetaceae</taxon>
        <taxon>Planctopirus</taxon>
    </lineage>
</organism>
<evidence type="ECO:0000256" key="1">
    <source>
        <dbReference type="SAM" id="MobiDB-lite"/>
    </source>
</evidence>
<keyword evidence="4" id="KW-1185">Reference proteome</keyword>
<feature type="compositionally biased region" description="Polar residues" evidence="1">
    <location>
        <begin position="121"/>
        <end position="131"/>
    </location>
</feature>
<dbReference type="KEGG" id="plm:Plim_2880"/>
<dbReference type="Proteomes" id="UP000002220">
    <property type="component" value="Chromosome"/>
</dbReference>
<evidence type="ECO:0000256" key="2">
    <source>
        <dbReference type="SAM" id="SignalP"/>
    </source>
</evidence>
<keyword evidence="2" id="KW-0732">Signal</keyword>
<name>D5SRX8_PLAL2</name>
<protein>
    <submittedName>
        <fullName evidence="3">Uncharacterized protein</fullName>
    </submittedName>
</protein>
<feature type="region of interest" description="Disordered" evidence="1">
    <location>
        <begin position="109"/>
        <end position="143"/>
    </location>
</feature>
<dbReference type="AlphaFoldDB" id="D5SRX8"/>
<feature type="chain" id="PRO_5003076478" evidence="2">
    <location>
        <begin position="41"/>
        <end position="143"/>
    </location>
</feature>
<reference evidence="3 4" key="1">
    <citation type="journal article" date="2010" name="Stand. Genomic Sci.">
        <title>Complete genome sequence of Planctomyces limnophilus type strain (Mu 290).</title>
        <authorList>
            <person name="Labutti K."/>
            <person name="Sikorski J."/>
            <person name="Schneider S."/>
            <person name="Nolan M."/>
            <person name="Lucas S."/>
            <person name="Glavina Del Rio T."/>
            <person name="Tice H."/>
            <person name="Cheng J.F."/>
            <person name="Goodwin L."/>
            <person name="Pitluck S."/>
            <person name="Liolios K."/>
            <person name="Ivanova N."/>
            <person name="Mavromatis K."/>
            <person name="Mikhailova N."/>
            <person name="Pati A."/>
            <person name="Chen A."/>
            <person name="Palaniappan K."/>
            <person name="Land M."/>
            <person name="Hauser L."/>
            <person name="Chang Y.J."/>
            <person name="Jeffries C.D."/>
            <person name="Tindall B.J."/>
            <person name="Rohde M."/>
            <person name="Goker M."/>
            <person name="Woyke T."/>
            <person name="Bristow J."/>
            <person name="Eisen J.A."/>
            <person name="Markowitz V."/>
            <person name="Hugenholtz P."/>
            <person name="Kyrpides N.C."/>
            <person name="Klenk H.P."/>
            <person name="Lapidus A."/>
        </authorList>
    </citation>
    <scope>NUCLEOTIDE SEQUENCE [LARGE SCALE GENOMIC DNA]</scope>
    <source>
        <strain evidence="4">ATCC 43296 / DSM 3776 / IFAM 1008 / 290</strain>
    </source>
</reference>
<dbReference type="HOGENOM" id="CLU_1804417_0_0_0"/>
<accession>D5SRX8</accession>
<proteinExistence type="predicted"/>
<gene>
    <name evidence="3" type="ordered locus">Plim_2880</name>
</gene>
<evidence type="ECO:0000313" key="3">
    <source>
        <dbReference type="EMBL" id="ADG68702.1"/>
    </source>
</evidence>
<sequence length="143" mass="15664">MKPLYPIPLCCADMPNKYAFCKHRSALCAMLAALSKHVFATNTAMLFPERQSVQSHLWNPRPRLRGKGQGEGLLHRSSTVTNASAGAPIVCSLARDEEHVAMNQLVNAPPNTSRLAPIPTFSRQNGRSSKNPRPLELTTAFQG</sequence>